<feature type="compositionally biased region" description="Acidic residues" evidence="5">
    <location>
        <begin position="206"/>
        <end position="246"/>
    </location>
</feature>
<gene>
    <name evidence="7" type="ORF">L227DRAFT_652829</name>
</gene>
<dbReference type="Gene3D" id="3.30.70.330">
    <property type="match status" value="1"/>
</dbReference>
<dbReference type="OrthoDB" id="21467at2759"/>
<feature type="compositionally biased region" description="Basic and acidic residues" evidence="5">
    <location>
        <begin position="89"/>
        <end position="100"/>
    </location>
</feature>
<dbReference type="PANTHER" id="PTHR46754">
    <property type="entry name" value="MKI67 FHA DOMAIN-INTERACTING NUCLEOLAR PHOSPHOPROTEIN"/>
    <property type="match status" value="1"/>
</dbReference>
<keyword evidence="2 4" id="KW-0694">RNA-binding</keyword>
<feature type="compositionally biased region" description="Basic and acidic residues" evidence="5">
    <location>
        <begin position="18"/>
        <end position="28"/>
    </location>
</feature>
<feature type="domain" description="RRM" evidence="6">
    <location>
        <begin position="282"/>
        <end position="360"/>
    </location>
</feature>
<feature type="compositionally biased region" description="Basic and acidic residues" evidence="5">
    <location>
        <begin position="137"/>
        <end position="147"/>
    </location>
</feature>
<dbReference type="InterPro" id="IPR012677">
    <property type="entry name" value="Nucleotide-bd_a/b_plait_sf"/>
</dbReference>
<evidence type="ECO:0000259" key="6">
    <source>
        <dbReference type="PROSITE" id="PS50102"/>
    </source>
</evidence>
<dbReference type="GO" id="GO:0003723">
    <property type="term" value="F:RNA binding"/>
    <property type="evidence" value="ECO:0007669"/>
    <property type="project" value="UniProtKB-UniRule"/>
</dbReference>
<feature type="compositionally biased region" description="Low complexity" evidence="5">
    <location>
        <begin position="39"/>
        <end position="51"/>
    </location>
</feature>
<evidence type="ECO:0000313" key="8">
    <source>
        <dbReference type="Proteomes" id="UP000313359"/>
    </source>
</evidence>
<feature type="compositionally biased region" description="Basic and acidic residues" evidence="5">
    <location>
        <begin position="155"/>
        <end position="167"/>
    </location>
</feature>
<organism evidence="7 8">
    <name type="scientific">Lentinus tigrinus ALCF2SS1-6</name>
    <dbReference type="NCBI Taxonomy" id="1328759"/>
    <lineage>
        <taxon>Eukaryota</taxon>
        <taxon>Fungi</taxon>
        <taxon>Dikarya</taxon>
        <taxon>Basidiomycota</taxon>
        <taxon>Agaricomycotina</taxon>
        <taxon>Agaricomycetes</taxon>
        <taxon>Polyporales</taxon>
        <taxon>Polyporaceae</taxon>
        <taxon>Lentinus</taxon>
    </lineage>
</organism>
<evidence type="ECO:0000256" key="3">
    <source>
        <dbReference type="ARBA" id="ARBA00023242"/>
    </source>
</evidence>
<reference evidence="7" key="1">
    <citation type="journal article" date="2018" name="Genome Biol. Evol.">
        <title>Genomics and development of Lentinus tigrinus, a white-rot wood-decaying mushroom with dimorphic fruiting bodies.</title>
        <authorList>
            <person name="Wu B."/>
            <person name="Xu Z."/>
            <person name="Knudson A."/>
            <person name="Carlson A."/>
            <person name="Chen N."/>
            <person name="Kovaka S."/>
            <person name="LaButti K."/>
            <person name="Lipzen A."/>
            <person name="Pennachio C."/>
            <person name="Riley R."/>
            <person name="Schakwitz W."/>
            <person name="Umezawa K."/>
            <person name="Ohm R.A."/>
            <person name="Grigoriev I.V."/>
            <person name="Nagy L.G."/>
            <person name="Gibbons J."/>
            <person name="Hibbett D."/>
        </authorList>
    </citation>
    <scope>NUCLEOTIDE SEQUENCE [LARGE SCALE GENOMIC DNA]</scope>
    <source>
        <strain evidence="7">ALCF2SS1-6</strain>
    </source>
</reference>
<evidence type="ECO:0000256" key="5">
    <source>
        <dbReference type="SAM" id="MobiDB-lite"/>
    </source>
</evidence>
<evidence type="ECO:0000256" key="1">
    <source>
        <dbReference type="ARBA" id="ARBA00004604"/>
    </source>
</evidence>
<dbReference type="SMART" id="SM00360">
    <property type="entry name" value="RRM"/>
    <property type="match status" value="1"/>
</dbReference>
<dbReference type="EMBL" id="ML122263">
    <property type="protein sequence ID" value="RPD61049.1"/>
    <property type="molecule type" value="Genomic_DNA"/>
</dbReference>
<sequence>MAKATAVSEKPAKLAKKKSQDLKADAPAKAKKTKAVEDVPAATTPTEPSSSKPKKAKKSEDAVKKVAEPAQADAKKGKKKESAVSVEQPKAEEKAEVVGEKKRKRKAAGAAVEETNAQPAKEVKKRRASVVEPAPGVEEKKVEESGDKKKKRKSVAVEDKSEESVDKSKKKRKDVPSSVKAPEPVKETAAAPAKEKKSKAKAAPEPEPEPEVEAEEAADAEVDADAEDFYGFESDDDDSSDEEMAEDIPGIDIGKLPTVAKDDETVKRKLEKAKRKPTDDRGVIYLGRIPHGFYEDQMRAYFSQFGTVTRLRLSRNKKTGKPKHYGFIEFDSSSVAQIVAETMDNYLLMGHILTCKVIPKDQVHPELWVGASRKWRPVPRDRVARVAHNKPRTEDETAKAEARLLKRQEQRKRKLEEAGIKYDFEAVAYKKKPKATEA</sequence>
<dbReference type="STRING" id="1328759.A0A5C2SD43"/>
<evidence type="ECO:0000256" key="2">
    <source>
        <dbReference type="ARBA" id="ARBA00022884"/>
    </source>
</evidence>
<feature type="region of interest" description="Disordered" evidence="5">
    <location>
        <begin position="1"/>
        <end position="259"/>
    </location>
</feature>
<dbReference type="GO" id="GO:0005730">
    <property type="term" value="C:nucleolus"/>
    <property type="evidence" value="ECO:0007669"/>
    <property type="project" value="UniProtKB-SubCell"/>
</dbReference>
<accession>A0A5C2SD43</accession>
<keyword evidence="8" id="KW-1185">Reference proteome</keyword>
<feature type="compositionally biased region" description="Low complexity" evidence="5">
    <location>
        <begin position="176"/>
        <end position="192"/>
    </location>
</feature>
<dbReference type="Pfam" id="PF00076">
    <property type="entry name" value="RRM_1"/>
    <property type="match status" value="1"/>
</dbReference>
<dbReference type="InterPro" id="IPR000504">
    <property type="entry name" value="RRM_dom"/>
</dbReference>
<dbReference type="Proteomes" id="UP000313359">
    <property type="component" value="Unassembled WGS sequence"/>
</dbReference>
<dbReference type="SUPFAM" id="SSF54928">
    <property type="entry name" value="RNA-binding domain, RBD"/>
    <property type="match status" value="1"/>
</dbReference>
<evidence type="ECO:0000313" key="7">
    <source>
        <dbReference type="EMBL" id="RPD61049.1"/>
    </source>
</evidence>
<protein>
    <submittedName>
        <fullName evidence="7">RNA-binding domain-containing protein</fullName>
    </submittedName>
</protein>
<dbReference type="CDD" id="cd12307">
    <property type="entry name" value="RRM_NIFK_like"/>
    <property type="match status" value="1"/>
</dbReference>
<keyword evidence="3" id="KW-0539">Nucleus</keyword>
<dbReference type="InterPro" id="IPR035979">
    <property type="entry name" value="RBD_domain_sf"/>
</dbReference>
<proteinExistence type="predicted"/>
<dbReference type="PROSITE" id="PS50102">
    <property type="entry name" value="RRM"/>
    <property type="match status" value="1"/>
</dbReference>
<feature type="compositionally biased region" description="Basic and acidic residues" evidence="5">
    <location>
        <begin position="58"/>
        <end position="67"/>
    </location>
</feature>
<evidence type="ECO:0000256" key="4">
    <source>
        <dbReference type="PROSITE-ProRule" id="PRU00176"/>
    </source>
</evidence>
<dbReference type="AlphaFoldDB" id="A0A5C2SD43"/>
<name>A0A5C2SD43_9APHY</name>
<comment type="subcellular location">
    <subcellularLocation>
        <location evidence="1">Nucleus</location>
        <location evidence="1">Nucleolus</location>
    </subcellularLocation>
</comment>